<evidence type="ECO:0000256" key="4">
    <source>
        <dbReference type="ARBA" id="ARBA00022475"/>
    </source>
</evidence>
<dbReference type="EMBL" id="JALBUU010000125">
    <property type="protein sequence ID" value="MCI0757015.1"/>
    <property type="molecule type" value="Genomic_DNA"/>
</dbReference>
<protein>
    <submittedName>
        <fullName evidence="10">AI-2E family transporter</fullName>
    </submittedName>
</protein>
<feature type="transmembrane region" description="Helical" evidence="9">
    <location>
        <begin position="288"/>
        <end position="306"/>
    </location>
</feature>
<evidence type="ECO:0000313" key="11">
    <source>
        <dbReference type="Proteomes" id="UP001201985"/>
    </source>
</evidence>
<feature type="transmembrane region" description="Helical" evidence="9">
    <location>
        <begin position="326"/>
        <end position="355"/>
    </location>
</feature>
<evidence type="ECO:0000256" key="3">
    <source>
        <dbReference type="ARBA" id="ARBA00022448"/>
    </source>
</evidence>
<evidence type="ECO:0000256" key="7">
    <source>
        <dbReference type="ARBA" id="ARBA00023136"/>
    </source>
</evidence>
<comment type="similarity">
    <text evidence="2">Belongs to the autoinducer-2 exporter (AI-2E) (TC 2.A.86) family.</text>
</comment>
<feature type="transmembrane region" description="Helical" evidence="9">
    <location>
        <begin position="254"/>
        <end position="276"/>
    </location>
</feature>
<evidence type="ECO:0000256" key="8">
    <source>
        <dbReference type="SAM" id="MobiDB-lite"/>
    </source>
</evidence>
<dbReference type="RefSeq" id="WP_162306144.1">
    <property type="nucleotide sequence ID" value="NZ_JALBUU010000125.1"/>
</dbReference>
<comment type="subcellular location">
    <subcellularLocation>
        <location evidence="1">Cell membrane</location>
        <topology evidence="1">Multi-pass membrane protein</topology>
    </subcellularLocation>
</comment>
<keyword evidence="6 9" id="KW-1133">Transmembrane helix</keyword>
<evidence type="ECO:0000313" key="10">
    <source>
        <dbReference type="EMBL" id="MCI0757015.1"/>
    </source>
</evidence>
<evidence type="ECO:0000256" key="9">
    <source>
        <dbReference type="SAM" id="Phobius"/>
    </source>
</evidence>
<keyword evidence="11" id="KW-1185">Reference proteome</keyword>
<dbReference type="PANTHER" id="PTHR21716:SF53">
    <property type="entry name" value="PERMEASE PERM-RELATED"/>
    <property type="match status" value="1"/>
</dbReference>
<feature type="transmembrane region" description="Helical" evidence="9">
    <location>
        <begin position="15"/>
        <end position="32"/>
    </location>
</feature>
<evidence type="ECO:0000256" key="6">
    <source>
        <dbReference type="ARBA" id="ARBA00022989"/>
    </source>
</evidence>
<dbReference type="Pfam" id="PF01594">
    <property type="entry name" value="AI-2E_transport"/>
    <property type="match status" value="1"/>
</dbReference>
<sequence length="595" mass="62808">MILPQAASAAKPGRALQNGLLSTALIIAGLYFGRDVIVPLVLAVLLAFVLAPVVTVLRRVFLPNALAVVLSVLLGAGAILGIGMVMARQAGSLVSGLPAYQENLRQKLQNLHLAELMQEVQLVLQDLRSMVGDSLPSGARSGGHAAPAGNSTMPPDLGTTPLEVIQGLAGPVLAPLATAGVVVLFAIFVLLYREDLRDRVIRLAGSSDLHRTTVALNDTARRLSRLFLAQVALNAALGAFIGVVLWLLGLPSAALWGILAGLMRFVPFLGLFIALIPPLLLAVAVDPGWGLAIWVLVLFLLAEPMMGHVLEPMVFGRSTGLSPVAVVIAAVFWTFIWGPIGLLLAMPLTVVLVVLGRHVPSLGFLDVMLGDRPSLRPEESFYQRSLQGNAAALLEQARLTLREAPSLTAYLDGVALPALALADHDWSREELEPERLDQVRVQTASLLDAVQKESPVPELPADAPLCLCAAGRGRLDDLSASIAALALQSEGVAAAMTPEGAELPPDLASRTRLCCISVLEEGSSAASVRLMIRRWEKALPEAGIAIGVWHARPDSAMLAQLRQETTGHPIVTSLGELAALWRASAGQAARAETPA</sequence>
<comment type="caution">
    <text evidence="10">The sequence shown here is derived from an EMBL/GenBank/DDBJ whole genome shotgun (WGS) entry which is preliminary data.</text>
</comment>
<reference evidence="10 11" key="1">
    <citation type="submission" date="2022-03" db="EMBL/GenBank/DDBJ databases">
        <title>Complete genome analysis of Roseomonas KG 17.1 : a prolific producer of plant growth promoters.</title>
        <authorList>
            <person name="Saadouli I."/>
            <person name="Najjari A."/>
            <person name="Mosbah A."/>
            <person name="Ouzari H.I."/>
        </authorList>
    </citation>
    <scope>NUCLEOTIDE SEQUENCE [LARGE SCALE GENOMIC DNA]</scope>
    <source>
        <strain evidence="10 11">KG17-1</strain>
    </source>
</reference>
<feature type="transmembrane region" description="Helical" evidence="9">
    <location>
        <begin position="64"/>
        <end position="87"/>
    </location>
</feature>
<feature type="transmembrane region" description="Helical" evidence="9">
    <location>
        <begin position="226"/>
        <end position="248"/>
    </location>
</feature>
<feature type="transmembrane region" description="Helical" evidence="9">
    <location>
        <begin position="172"/>
        <end position="192"/>
    </location>
</feature>
<accession>A0ABS9WDR2</accession>
<keyword evidence="3" id="KW-0813">Transport</keyword>
<feature type="region of interest" description="Disordered" evidence="8">
    <location>
        <begin position="136"/>
        <end position="155"/>
    </location>
</feature>
<keyword evidence="5 9" id="KW-0812">Transmembrane</keyword>
<dbReference type="Proteomes" id="UP001201985">
    <property type="component" value="Unassembled WGS sequence"/>
</dbReference>
<gene>
    <name evidence="10" type="ORF">MON41_25600</name>
</gene>
<dbReference type="PANTHER" id="PTHR21716">
    <property type="entry name" value="TRANSMEMBRANE PROTEIN"/>
    <property type="match status" value="1"/>
</dbReference>
<name>A0ABS9WDR2_9PROT</name>
<evidence type="ECO:0000256" key="1">
    <source>
        <dbReference type="ARBA" id="ARBA00004651"/>
    </source>
</evidence>
<organism evidence="10 11">
    <name type="scientific">Teichococcus vastitatis</name>
    <dbReference type="NCBI Taxonomy" id="2307076"/>
    <lineage>
        <taxon>Bacteria</taxon>
        <taxon>Pseudomonadati</taxon>
        <taxon>Pseudomonadota</taxon>
        <taxon>Alphaproteobacteria</taxon>
        <taxon>Acetobacterales</taxon>
        <taxon>Roseomonadaceae</taxon>
        <taxon>Roseomonas</taxon>
    </lineage>
</organism>
<proteinExistence type="inferred from homology"/>
<evidence type="ECO:0000256" key="5">
    <source>
        <dbReference type="ARBA" id="ARBA00022692"/>
    </source>
</evidence>
<keyword evidence="4" id="KW-1003">Cell membrane</keyword>
<dbReference type="InterPro" id="IPR002549">
    <property type="entry name" value="AI-2E-like"/>
</dbReference>
<feature type="transmembrane region" description="Helical" evidence="9">
    <location>
        <begin position="38"/>
        <end position="57"/>
    </location>
</feature>
<evidence type="ECO:0000256" key="2">
    <source>
        <dbReference type="ARBA" id="ARBA00009773"/>
    </source>
</evidence>
<keyword evidence="7 9" id="KW-0472">Membrane</keyword>